<evidence type="ECO:0000313" key="6">
    <source>
        <dbReference type="Proteomes" id="UP000254875"/>
    </source>
</evidence>
<dbReference type="SUPFAM" id="SSF52317">
    <property type="entry name" value="Class I glutamine amidotransferase-like"/>
    <property type="match status" value="1"/>
</dbReference>
<name>A0A370NG24_9BURK</name>
<accession>A0A370NG24</accession>
<gene>
    <name evidence="5" type="ORF">DLM46_01470</name>
</gene>
<dbReference type="Gene3D" id="3.40.50.880">
    <property type="match status" value="1"/>
</dbReference>
<dbReference type="EMBL" id="QHKS01000001">
    <property type="protein sequence ID" value="RDK04567.1"/>
    <property type="molecule type" value="Genomic_DNA"/>
</dbReference>
<proteinExistence type="predicted"/>
<dbReference type="PANTHER" id="PTHR43130">
    <property type="entry name" value="ARAC-FAMILY TRANSCRIPTIONAL REGULATOR"/>
    <property type="match status" value="1"/>
</dbReference>
<dbReference type="GO" id="GO:0003700">
    <property type="term" value="F:DNA-binding transcription factor activity"/>
    <property type="evidence" value="ECO:0007669"/>
    <property type="project" value="InterPro"/>
</dbReference>
<reference evidence="6" key="1">
    <citation type="submission" date="2018-05" db="EMBL/GenBank/DDBJ databases">
        <authorList>
            <person name="Feng T."/>
        </authorList>
    </citation>
    <scope>NUCLEOTIDE SEQUENCE [LARGE SCALE GENOMIC DNA]</scope>
    <source>
        <strain evidence="6">S27</strain>
    </source>
</reference>
<sequence>MTAPISSSADAATAPRHIVAVVAFNRISPFHLSVPCVVFGEDRSGGGLPDFDFRVCAAETGALTTTAGFSIAVTHGLEALADAQTIVVPSWRDPDEVPPAALLDALRAAHARGAQLVGLCLGAFVLAAAGILDERPATTHWAWADDFARRYPRVRLDPDVLYVDDGNVLTSAGTAAGLDCCLHVLRKMCGAQAANHVARRLVVPPHRQGGQAQYIEQPVPPNVRGDRLSGLLDWVSGNLDAPHTLDSLAGRALMSRRTFTRRFRLATGTTVGVWLLSQRLARAQQLLESTDESVEAIAAIAGFGSTASLRQHFAEAFRTSPSAWRREFRGV</sequence>
<dbReference type="InterPro" id="IPR018060">
    <property type="entry name" value="HTH_AraC"/>
</dbReference>
<dbReference type="CDD" id="cd03137">
    <property type="entry name" value="GATase1_AraC_1"/>
    <property type="match status" value="1"/>
</dbReference>
<keyword evidence="2" id="KW-0238">DNA-binding</keyword>
<evidence type="ECO:0000256" key="3">
    <source>
        <dbReference type="ARBA" id="ARBA00023163"/>
    </source>
</evidence>
<dbReference type="OrthoDB" id="8543772at2"/>
<dbReference type="Pfam" id="PF01965">
    <property type="entry name" value="DJ-1_PfpI"/>
    <property type="match status" value="1"/>
</dbReference>
<dbReference type="InterPro" id="IPR029062">
    <property type="entry name" value="Class_I_gatase-like"/>
</dbReference>
<evidence type="ECO:0000256" key="1">
    <source>
        <dbReference type="ARBA" id="ARBA00023015"/>
    </source>
</evidence>
<feature type="domain" description="HTH araC/xylS-type" evidence="4">
    <location>
        <begin position="229"/>
        <end position="327"/>
    </location>
</feature>
<keyword evidence="3" id="KW-0804">Transcription</keyword>
<dbReference type="Proteomes" id="UP000254875">
    <property type="component" value="Unassembled WGS sequence"/>
</dbReference>
<evidence type="ECO:0000313" key="5">
    <source>
        <dbReference type="EMBL" id="RDK04567.1"/>
    </source>
</evidence>
<comment type="caution">
    <text evidence="5">The sequence shown here is derived from an EMBL/GenBank/DDBJ whole genome shotgun (WGS) entry which is preliminary data.</text>
</comment>
<evidence type="ECO:0000259" key="4">
    <source>
        <dbReference type="PROSITE" id="PS01124"/>
    </source>
</evidence>
<dbReference type="SMART" id="SM00342">
    <property type="entry name" value="HTH_ARAC"/>
    <property type="match status" value="1"/>
</dbReference>
<dbReference type="SUPFAM" id="SSF46689">
    <property type="entry name" value="Homeodomain-like"/>
    <property type="match status" value="2"/>
</dbReference>
<dbReference type="InterPro" id="IPR009057">
    <property type="entry name" value="Homeodomain-like_sf"/>
</dbReference>
<dbReference type="InterPro" id="IPR002818">
    <property type="entry name" value="DJ-1/PfpI"/>
</dbReference>
<dbReference type="AlphaFoldDB" id="A0A370NG24"/>
<dbReference type="PROSITE" id="PS00041">
    <property type="entry name" value="HTH_ARAC_FAMILY_1"/>
    <property type="match status" value="1"/>
</dbReference>
<dbReference type="PANTHER" id="PTHR43130:SF3">
    <property type="entry name" value="HTH-TYPE TRANSCRIPTIONAL REGULATOR RV1931C"/>
    <property type="match status" value="1"/>
</dbReference>
<dbReference type="InterPro" id="IPR052158">
    <property type="entry name" value="INH-QAR"/>
</dbReference>
<organism evidence="5 6">
    <name type="scientific">Paraburkholderia lacunae</name>
    <dbReference type="NCBI Taxonomy" id="2211104"/>
    <lineage>
        <taxon>Bacteria</taxon>
        <taxon>Pseudomonadati</taxon>
        <taxon>Pseudomonadota</taxon>
        <taxon>Betaproteobacteria</taxon>
        <taxon>Burkholderiales</taxon>
        <taxon>Burkholderiaceae</taxon>
        <taxon>Paraburkholderia</taxon>
    </lineage>
</organism>
<dbReference type="Gene3D" id="1.10.10.60">
    <property type="entry name" value="Homeodomain-like"/>
    <property type="match status" value="1"/>
</dbReference>
<dbReference type="Pfam" id="PF12833">
    <property type="entry name" value="HTH_18"/>
    <property type="match status" value="1"/>
</dbReference>
<protein>
    <submittedName>
        <fullName evidence="5">AraC family transcriptional regulator</fullName>
    </submittedName>
</protein>
<dbReference type="RefSeq" id="WP_115098928.1">
    <property type="nucleotide sequence ID" value="NZ_QHKS01000001.1"/>
</dbReference>
<evidence type="ECO:0000256" key="2">
    <source>
        <dbReference type="ARBA" id="ARBA00023125"/>
    </source>
</evidence>
<dbReference type="InterPro" id="IPR018062">
    <property type="entry name" value="HTH_AraC-typ_CS"/>
</dbReference>
<keyword evidence="6" id="KW-1185">Reference proteome</keyword>
<dbReference type="PROSITE" id="PS01124">
    <property type="entry name" value="HTH_ARAC_FAMILY_2"/>
    <property type="match status" value="1"/>
</dbReference>
<keyword evidence="1" id="KW-0805">Transcription regulation</keyword>
<dbReference type="GO" id="GO:0043565">
    <property type="term" value="F:sequence-specific DNA binding"/>
    <property type="evidence" value="ECO:0007669"/>
    <property type="project" value="InterPro"/>
</dbReference>